<evidence type="ECO:0000313" key="3">
    <source>
        <dbReference type="EMBL" id="MBU5490972.1"/>
    </source>
</evidence>
<name>A0ABS6EUU3_9FIRM</name>
<organism evidence="3 4">
    <name type="scientific">Butyricicoccus intestinisimiae</name>
    <dbReference type="NCBI Taxonomy" id="2841509"/>
    <lineage>
        <taxon>Bacteria</taxon>
        <taxon>Bacillati</taxon>
        <taxon>Bacillota</taxon>
        <taxon>Clostridia</taxon>
        <taxon>Eubacteriales</taxon>
        <taxon>Butyricicoccaceae</taxon>
        <taxon>Butyricicoccus</taxon>
    </lineage>
</organism>
<dbReference type="RefSeq" id="WP_216470686.1">
    <property type="nucleotide sequence ID" value="NZ_JAHLQI010000005.1"/>
</dbReference>
<reference evidence="3 4" key="1">
    <citation type="submission" date="2021-06" db="EMBL/GenBank/DDBJ databases">
        <authorList>
            <person name="Sun Q."/>
            <person name="Li D."/>
        </authorList>
    </citation>
    <scope>NUCLEOTIDE SEQUENCE [LARGE SCALE GENOMIC DNA]</scope>
    <source>
        <strain evidence="3 4">MSJd-7</strain>
    </source>
</reference>
<sequence length="339" mass="38298">MRSEFNEYKQELQHLQYSSEQKKQLATTSLHRAEFERKHAPKRHSKRRMTVSIVAAILVLIITAGAVGSWKSVAELFAPYFGTSKKQAEVMGVMGTALDESVTQNGVTLTANGIIGDKYNACMLYTLSWDKETSVELPDNLPADTWDTSNTKLLFKDETPKFWNATIVQVSKEKRQIKFLLRLSSEQPVIQKEFTLHVRDIQLCWPDETGETQTHLVAKGNWELTTKTDYSDLSCKLKGDKTFELLDGHKATLNEAYLSPLGAYFVWTAPEASDYSHAFDITITKTDGTTVSMQYVGGTTAYQKKTARYISVFRSDTILPLDDMERVTVGKTTYTLSRD</sequence>
<keyword evidence="4" id="KW-1185">Reference proteome</keyword>
<dbReference type="Proteomes" id="UP000783588">
    <property type="component" value="Unassembled WGS sequence"/>
</dbReference>
<feature type="domain" description="DUF4179" evidence="2">
    <location>
        <begin position="45"/>
        <end position="127"/>
    </location>
</feature>
<evidence type="ECO:0000256" key="1">
    <source>
        <dbReference type="SAM" id="Phobius"/>
    </source>
</evidence>
<protein>
    <submittedName>
        <fullName evidence="3">DUF4179 domain-containing protein</fullName>
    </submittedName>
</protein>
<keyword evidence="1" id="KW-0812">Transmembrane</keyword>
<feature type="transmembrane region" description="Helical" evidence="1">
    <location>
        <begin position="51"/>
        <end position="70"/>
    </location>
</feature>
<dbReference type="EMBL" id="JAHLQI010000005">
    <property type="protein sequence ID" value="MBU5490972.1"/>
    <property type="molecule type" value="Genomic_DNA"/>
</dbReference>
<dbReference type="Pfam" id="PF13786">
    <property type="entry name" value="DUF4179"/>
    <property type="match status" value="1"/>
</dbReference>
<dbReference type="InterPro" id="IPR025436">
    <property type="entry name" value="DUF4179"/>
</dbReference>
<accession>A0ABS6EUU3</accession>
<comment type="caution">
    <text evidence="3">The sequence shown here is derived from an EMBL/GenBank/DDBJ whole genome shotgun (WGS) entry which is preliminary data.</text>
</comment>
<keyword evidence="1" id="KW-1133">Transmembrane helix</keyword>
<proteinExistence type="predicted"/>
<keyword evidence="1" id="KW-0472">Membrane</keyword>
<evidence type="ECO:0000313" key="4">
    <source>
        <dbReference type="Proteomes" id="UP000783588"/>
    </source>
</evidence>
<gene>
    <name evidence="3" type="ORF">KQI75_10140</name>
</gene>
<evidence type="ECO:0000259" key="2">
    <source>
        <dbReference type="Pfam" id="PF13786"/>
    </source>
</evidence>